<dbReference type="Gene3D" id="3.30.70.270">
    <property type="match status" value="1"/>
</dbReference>
<evidence type="ECO:0000256" key="3">
    <source>
        <dbReference type="SAM" id="Phobius"/>
    </source>
</evidence>
<keyword evidence="3" id="KW-0472">Membrane</keyword>
<dbReference type="FunFam" id="3.30.70.270:FF:000001">
    <property type="entry name" value="Diguanylate cyclase domain protein"/>
    <property type="match status" value="1"/>
</dbReference>
<dbReference type="Proteomes" id="UP001152766">
    <property type="component" value="Unassembled WGS sequence"/>
</dbReference>
<dbReference type="InterPro" id="IPR043128">
    <property type="entry name" value="Rev_trsase/Diguanyl_cyclase"/>
</dbReference>
<feature type="transmembrane region" description="Helical" evidence="3">
    <location>
        <begin position="122"/>
        <end position="140"/>
    </location>
</feature>
<evidence type="ECO:0000259" key="4">
    <source>
        <dbReference type="PROSITE" id="PS50887"/>
    </source>
</evidence>
<gene>
    <name evidence="5" type="ORF">EXJ73_18795</name>
</gene>
<dbReference type="InterPro" id="IPR050469">
    <property type="entry name" value="Diguanylate_Cyclase"/>
</dbReference>
<reference evidence="5" key="1">
    <citation type="submission" date="2019-02" db="EMBL/GenBank/DDBJ databases">
        <title>Draft genome of the type strain Pelomonas aquatica CCUG 52575T.</title>
        <authorList>
            <person name="Gomila M."/>
            <person name="Lalucat J."/>
        </authorList>
    </citation>
    <scope>NUCLEOTIDE SEQUENCE</scope>
    <source>
        <strain evidence="5">CCUG 52575</strain>
    </source>
</reference>
<dbReference type="PANTHER" id="PTHR45138">
    <property type="entry name" value="REGULATORY COMPONENTS OF SENSORY TRANSDUCTION SYSTEM"/>
    <property type="match status" value="1"/>
</dbReference>
<dbReference type="Pfam" id="PF00990">
    <property type="entry name" value="GGDEF"/>
    <property type="match status" value="1"/>
</dbReference>
<feature type="transmembrane region" description="Helical" evidence="3">
    <location>
        <begin position="98"/>
        <end position="116"/>
    </location>
</feature>
<proteinExistence type="predicted"/>
<name>A0A9X4LJ33_9BURK</name>
<dbReference type="RefSeq" id="WP_268146101.1">
    <property type="nucleotide sequence ID" value="NZ_JAPPUW010000001.1"/>
</dbReference>
<feature type="domain" description="GGDEF" evidence="4">
    <location>
        <begin position="254"/>
        <end position="390"/>
    </location>
</feature>
<dbReference type="InterPro" id="IPR000160">
    <property type="entry name" value="GGDEF_dom"/>
</dbReference>
<evidence type="ECO:0000313" key="5">
    <source>
        <dbReference type="EMBL" id="MDG0864515.1"/>
    </source>
</evidence>
<feature type="transmembrane region" description="Helical" evidence="3">
    <location>
        <begin position="196"/>
        <end position="218"/>
    </location>
</feature>
<protein>
    <recommendedName>
        <fullName evidence="1">diguanylate cyclase</fullName>
        <ecNumber evidence="1">2.7.7.65</ecNumber>
    </recommendedName>
</protein>
<dbReference type="SMART" id="SM00267">
    <property type="entry name" value="GGDEF"/>
    <property type="match status" value="1"/>
</dbReference>
<dbReference type="SUPFAM" id="SSF55073">
    <property type="entry name" value="Nucleotide cyclase"/>
    <property type="match status" value="1"/>
</dbReference>
<comment type="caution">
    <text evidence="5">The sequence shown here is derived from an EMBL/GenBank/DDBJ whole genome shotgun (WGS) entry which is preliminary data.</text>
</comment>
<evidence type="ECO:0000313" key="6">
    <source>
        <dbReference type="Proteomes" id="UP001152766"/>
    </source>
</evidence>
<comment type="catalytic activity">
    <reaction evidence="2">
        <text>2 GTP = 3',3'-c-di-GMP + 2 diphosphate</text>
        <dbReference type="Rhea" id="RHEA:24898"/>
        <dbReference type="ChEBI" id="CHEBI:33019"/>
        <dbReference type="ChEBI" id="CHEBI:37565"/>
        <dbReference type="ChEBI" id="CHEBI:58805"/>
        <dbReference type="EC" id="2.7.7.65"/>
    </reaction>
</comment>
<feature type="transmembrane region" description="Helical" evidence="3">
    <location>
        <begin position="68"/>
        <end position="86"/>
    </location>
</feature>
<keyword evidence="6" id="KW-1185">Reference proteome</keyword>
<dbReference type="CDD" id="cd01949">
    <property type="entry name" value="GGDEF"/>
    <property type="match status" value="1"/>
</dbReference>
<dbReference type="GO" id="GO:0052621">
    <property type="term" value="F:diguanylate cyclase activity"/>
    <property type="evidence" value="ECO:0007669"/>
    <property type="project" value="UniProtKB-EC"/>
</dbReference>
<dbReference type="PANTHER" id="PTHR45138:SF9">
    <property type="entry name" value="DIGUANYLATE CYCLASE DGCM-RELATED"/>
    <property type="match status" value="1"/>
</dbReference>
<feature type="transmembrane region" description="Helical" evidence="3">
    <location>
        <begin position="12"/>
        <end position="31"/>
    </location>
</feature>
<keyword evidence="3" id="KW-1133">Transmembrane helix</keyword>
<sequence>MEFLDVPTVLQVSALFNLMAALAWLLLAQLFRMAPRASRLMAAMHLVRIASQGCGDCMAGWPALAQRAVPEFGLLACAVLLLLALRRMLRSRRRPHDVAWLGGLGALAIAAGLASGDGLAPQLAGTASATLLAALAVREVGRGAGARLSPVAAALATLPFAALAGLGLAHAAELLLVPGWSGRVPGGAPPSPARAVLWFVITASITLSLIALMIWRLVTRIQHLTYRDPLTGALNRRAFEQALAEAQAQLQRGHGFAVAMIDIDHFKRINDEHGHPAGDAALRHCLRIWQAGLREVDCLGRIGGEEFCALLPLADPADLNSAAAVVERLRASLAAQPLQWKDMELQLTASFGVALPATDDPAGDVALARADAELYRAKAEGRNRVCVAQPLLSEAAPT</sequence>
<dbReference type="InterPro" id="IPR029787">
    <property type="entry name" value="Nucleotide_cyclase"/>
</dbReference>
<dbReference type="AlphaFoldDB" id="A0A9X4LJ33"/>
<feature type="transmembrane region" description="Helical" evidence="3">
    <location>
        <begin position="152"/>
        <end position="176"/>
    </location>
</feature>
<dbReference type="NCBIfam" id="TIGR00254">
    <property type="entry name" value="GGDEF"/>
    <property type="match status" value="1"/>
</dbReference>
<keyword evidence="3" id="KW-0812">Transmembrane</keyword>
<accession>A0A9X4LJ33</accession>
<evidence type="ECO:0000256" key="1">
    <source>
        <dbReference type="ARBA" id="ARBA00012528"/>
    </source>
</evidence>
<organism evidence="5 6">
    <name type="scientific">Pelomonas aquatica</name>
    <dbReference type="NCBI Taxonomy" id="431058"/>
    <lineage>
        <taxon>Bacteria</taxon>
        <taxon>Pseudomonadati</taxon>
        <taxon>Pseudomonadota</taxon>
        <taxon>Betaproteobacteria</taxon>
        <taxon>Burkholderiales</taxon>
        <taxon>Sphaerotilaceae</taxon>
        <taxon>Roseateles</taxon>
    </lineage>
</organism>
<dbReference type="EMBL" id="SGUG01000034">
    <property type="protein sequence ID" value="MDG0864515.1"/>
    <property type="molecule type" value="Genomic_DNA"/>
</dbReference>
<dbReference type="PROSITE" id="PS50887">
    <property type="entry name" value="GGDEF"/>
    <property type="match status" value="1"/>
</dbReference>
<dbReference type="EC" id="2.7.7.65" evidence="1"/>
<evidence type="ECO:0000256" key="2">
    <source>
        <dbReference type="ARBA" id="ARBA00034247"/>
    </source>
</evidence>